<dbReference type="InterPro" id="IPR011701">
    <property type="entry name" value="MFS"/>
</dbReference>
<evidence type="ECO:0000256" key="7">
    <source>
        <dbReference type="SAM" id="Phobius"/>
    </source>
</evidence>
<keyword evidence="3" id="KW-0813">Transport</keyword>
<proteinExistence type="inferred from homology"/>
<feature type="transmembrane region" description="Helical" evidence="7">
    <location>
        <begin position="467"/>
        <end position="486"/>
    </location>
</feature>
<feature type="transmembrane region" description="Helical" evidence="7">
    <location>
        <begin position="159"/>
        <end position="177"/>
    </location>
</feature>
<reference evidence="8 9" key="1">
    <citation type="submission" date="2020-06" db="EMBL/GenBank/DDBJ databases">
        <title>The yeast mating-type switching endonuclease HO is a domesticated member of an unorthodox homing genetic element family.</title>
        <authorList>
            <person name="Coughlan A.Y."/>
            <person name="Lombardi L."/>
            <person name="Braun-Galleani S."/>
            <person name="Martos A.R."/>
            <person name="Galeote V."/>
            <person name="Bigey F."/>
            <person name="Dequin S."/>
            <person name="Byrne K.P."/>
            <person name="Wolfe K.H."/>
        </authorList>
    </citation>
    <scope>NUCLEOTIDE SEQUENCE [LARGE SCALE GENOMIC DNA]</scope>
    <source>
        <strain evidence="8 9">CBS764</strain>
    </source>
</reference>
<gene>
    <name evidence="8" type="ORF">HG536_0D01690</name>
</gene>
<feature type="transmembrane region" description="Helical" evidence="7">
    <location>
        <begin position="41"/>
        <end position="64"/>
    </location>
</feature>
<evidence type="ECO:0000256" key="1">
    <source>
        <dbReference type="ARBA" id="ARBA00004141"/>
    </source>
</evidence>
<feature type="transmembrane region" description="Helical" evidence="7">
    <location>
        <begin position="382"/>
        <end position="404"/>
    </location>
</feature>
<dbReference type="OrthoDB" id="330047at2759"/>
<dbReference type="GO" id="GO:0022857">
    <property type="term" value="F:transmembrane transporter activity"/>
    <property type="evidence" value="ECO:0007669"/>
    <property type="project" value="InterPro"/>
</dbReference>
<dbReference type="InterPro" id="IPR052599">
    <property type="entry name" value="SLC43A_AATransporter"/>
</dbReference>
<comment type="subcellular location">
    <subcellularLocation>
        <location evidence="1">Membrane</location>
        <topology evidence="1">Multi-pass membrane protein</topology>
    </subcellularLocation>
</comment>
<sequence>MIRNTKAKYLTHNALQVLKSPIAEILSLEKSGMMTSRTIRIAQLVCASIWCLFAAGIVFGFAAFKTILIDEGIYSGLCHRDEAPKTPDPAAPCIEQDLKLNLLFTIAAAVTNVIALPVGWILDYYGPRICGIAGAMWLMAASFTFKWSKHLESYIDPYMTGYTLLAIGGPFVFISCFQLANSFPQRSGTILALISGCFDSSSALFLFYRLLYQKWNHSPHLSKFFSIYLVVPVFIIFCQLAIMPHRSYKTQAAVAKLTTEGLDENGHLLEGDDGSAITSDVCERQSLLAQDAMELEQDRQSHNTGRRKSVLETYVEAKLEEKTGGAFGILHDYSLKAQLRSPLFFLMVIFATVCMLRINYFVATIRSQEEYLLGDPRLAIQMNAIFDVALPLGGVLSIPFTGLILDHLDTLSTLSLVLVTSVAIGVLGLIPHAFTANLIGILLLVVYRPFYYTVISDYVSKIFGFDNFGTVYGALISISGVCNMFQSVLDDWTHNTFKMNPSPVNSVLVVATIISGFALIRNLKLHIHERQDFKVAIHPETSESDSPTYGST</sequence>
<evidence type="ECO:0000256" key="2">
    <source>
        <dbReference type="ARBA" id="ARBA00006595"/>
    </source>
</evidence>
<protein>
    <recommendedName>
        <fullName evidence="10">Protein FMP42</fullName>
    </recommendedName>
</protein>
<dbReference type="RefSeq" id="XP_037139321.1">
    <property type="nucleotide sequence ID" value="XM_037283425.1"/>
</dbReference>
<evidence type="ECO:0008006" key="10">
    <source>
        <dbReference type="Google" id="ProtNLM"/>
    </source>
</evidence>
<feature type="transmembrane region" description="Helical" evidence="7">
    <location>
        <begin position="506"/>
        <end position="523"/>
    </location>
</feature>
<dbReference type="PANTHER" id="PTHR20772">
    <property type="entry name" value="PROTEIN FMP42"/>
    <property type="match status" value="1"/>
</dbReference>
<dbReference type="InterPro" id="IPR036259">
    <property type="entry name" value="MFS_trans_sf"/>
</dbReference>
<feature type="transmembrane region" description="Helical" evidence="7">
    <location>
        <begin position="224"/>
        <end position="242"/>
    </location>
</feature>
<dbReference type="GO" id="GO:0000329">
    <property type="term" value="C:fungal-type vacuole membrane"/>
    <property type="evidence" value="ECO:0007669"/>
    <property type="project" value="TreeGrafter"/>
</dbReference>
<dbReference type="AlphaFoldDB" id="A0A7G3ZGL1"/>
<dbReference type="GeneID" id="59325814"/>
<keyword evidence="5 7" id="KW-1133">Transmembrane helix</keyword>
<dbReference type="Pfam" id="PF07690">
    <property type="entry name" value="MFS_1"/>
    <property type="match status" value="1"/>
</dbReference>
<evidence type="ECO:0000313" key="9">
    <source>
        <dbReference type="Proteomes" id="UP000515788"/>
    </source>
</evidence>
<dbReference type="Proteomes" id="UP000515788">
    <property type="component" value="Chromosome 4"/>
</dbReference>
<dbReference type="Gene3D" id="1.20.1250.20">
    <property type="entry name" value="MFS general substrate transporter like domains"/>
    <property type="match status" value="1"/>
</dbReference>
<keyword evidence="9" id="KW-1185">Reference proteome</keyword>
<keyword evidence="6 7" id="KW-0472">Membrane</keyword>
<dbReference type="EMBL" id="CP059249">
    <property type="protein sequence ID" value="QLL32647.1"/>
    <property type="molecule type" value="Genomic_DNA"/>
</dbReference>
<organism evidence="8 9">
    <name type="scientific">Torulaspora globosa</name>
    <dbReference type="NCBI Taxonomy" id="48254"/>
    <lineage>
        <taxon>Eukaryota</taxon>
        <taxon>Fungi</taxon>
        <taxon>Dikarya</taxon>
        <taxon>Ascomycota</taxon>
        <taxon>Saccharomycotina</taxon>
        <taxon>Saccharomycetes</taxon>
        <taxon>Saccharomycetales</taxon>
        <taxon>Saccharomycetaceae</taxon>
        <taxon>Torulaspora</taxon>
    </lineage>
</organism>
<comment type="similarity">
    <text evidence="2">Belongs to the SLC43A transporter (TC 2.A.1.44) family.</text>
</comment>
<name>A0A7G3ZGL1_9SACH</name>
<dbReference type="SUPFAM" id="SSF103473">
    <property type="entry name" value="MFS general substrate transporter"/>
    <property type="match status" value="1"/>
</dbReference>
<evidence type="ECO:0000256" key="5">
    <source>
        <dbReference type="ARBA" id="ARBA00022989"/>
    </source>
</evidence>
<evidence type="ECO:0000256" key="3">
    <source>
        <dbReference type="ARBA" id="ARBA00022448"/>
    </source>
</evidence>
<feature type="transmembrane region" description="Helical" evidence="7">
    <location>
        <begin position="189"/>
        <end position="212"/>
    </location>
</feature>
<keyword evidence="4 7" id="KW-0812">Transmembrane</keyword>
<dbReference type="KEGG" id="tgb:HG536_0D01690"/>
<evidence type="ECO:0000256" key="6">
    <source>
        <dbReference type="ARBA" id="ARBA00023136"/>
    </source>
</evidence>
<feature type="transmembrane region" description="Helical" evidence="7">
    <location>
        <begin position="102"/>
        <end position="122"/>
    </location>
</feature>
<feature type="transmembrane region" description="Helical" evidence="7">
    <location>
        <begin position="343"/>
        <end position="362"/>
    </location>
</feature>
<evidence type="ECO:0000313" key="8">
    <source>
        <dbReference type="EMBL" id="QLL32647.1"/>
    </source>
</evidence>
<dbReference type="PANTHER" id="PTHR20772:SF2">
    <property type="entry name" value="PROTEIN FMP42"/>
    <property type="match status" value="1"/>
</dbReference>
<accession>A0A7G3ZGL1</accession>
<evidence type="ECO:0000256" key="4">
    <source>
        <dbReference type="ARBA" id="ARBA00022692"/>
    </source>
</evidence>